<feature type="compositionally biased region" description="Basic residues" evidence="1">
    <location>
        <begin position="55"/>
        <end position="65"/>
    </location>
</feature>
<protein>
    <submittedName>
        <fullName evidence="2">Uncharacterized protein</fullName>
    </submittedName>
</protein>
<keyword evidence="3" id="KW-1185">Reference proteome</keyword>
<evidence type="ECO:0000256" key="1">
    <source>
        <dbReference type="SAM" id="MobiDB-lite"/>
    </source>
</evidence>
<name>A0A9D4MZZ7_DREPO</name>
<dbReference type="EMBL" id="JAIWYP010000001">
    <property type="protein sequence ID" value="KAH3887122.1"/>
    <property type="molecule type" value="Genomic_DNA"/>
</dbReference>
<dbReference type="AlphaFoldDB" id="A0A9D4MZZ7"/>
<dbReference type="Proteomes" id="UP000828390">
    <property type="component" value="Unassembled WGS sequence"/>
</dbReference>
<comment type="caution">
    <text evidence="2">The sequence shown here is derived from an EMBL/GenBank/DDBJ whole genome shotgun (WGS) entry which is preliminary data.</text>
</comment>
<proteinExistence type="predicted"/>
<feature type="compositionally biased region" description="Acidic residues" evidence="1">
    <location>
        <begin position="73"/>
        <end position="83"/>
    </location>
</feature>
<accession>A0A9D4MZZ7</accession>
<feature type="region of interest" description="Disordered" evidence="1">
    <location>
        <begin position="29"/>
        <end position="99"/>
    </location>
</feature>
<evidence type="ECO:0000313" key="3">
    <source>
        <dbReference type="Proteomes" id="UP000828390"/>
    </source>
</evidence>
<organism evidence="2 3">
    <name type="scientific">Dreissena polymorpha</name>
    <name type="common">Zebra mussel</name>
    <name type="synonym">Mytilus polymorpha</name>
    <dbReference type="NCBI Taxonomy" id="45954"/>
    <lineage>
        <taxon>Eukaryota</taxon>
        <taxon>Metazoa</taxon>
        <taxon>Spiralia</taxon>
        <taxon>Lophotrochozoa</taxon>
        <taxon>Mollusca</taxon>
        <taxon>Bivalvia</taxon>
        <taxon>Autobranchia</taxon>
        <taxon>Heteroconchia</taxon>
        <taxon>Euheterodonta</taxon>
        <taxon>Imparidentia</taxon>
        <taxon>Neoheterodontei</taxon>
        <taxon>Myida</taxon>
        <taxon>Dreissenoidea</taxon>
        <taxon>Dreissenidae</taxon>
        <taxon>Dreissena</taxon>
    </lineage>
</organism>
<gene>
    <name evidence="2" type="ORF">DPMN_011138</name>
</gene>
<reference evidence="2" key="2">
    <citation type="submission" date="2020-11" db="EMBL/GenBank/DDBJ databases">
        <authorList>
            <person name="McCartney M.A."/>
            <person name="Auch B."/>
            <person name="Kono T."/>
            <person name="Mallez S."/>
            <person name="Becker A."/>
            <person name="Gohl D.M."/>
            <person name="Silverstein K.A.T."/>
            <person name="Koren S."/>
            <person name="Bechman K.B."/>
            <person name="Herman A."/>
            <person name="Abrahante J.E."/>
            <person name="Garbe J."/>
        </authorList>
    </citation>
    <scope>NUCLEOTIDE SEQUENCE</scope>
    <source>
        <strain evidence="2">Duluth1</strain>
        <tissue evidence="2">Whole animal</tissue>
    </source>
</reference>
<evidence type="ECO:0000313" key="2">
    <source>
        <dbReference type="EMBL" id="KAH3887122.1"/>
    </source>
</evidence>
<feature type="region of interest" description="Disordered" evidence="1">
    <location>
        <begin position="185"/>
        <end position="237"/>
    </location>
</feature>
<sequence>MENNKSIEDEVWSDEEVYHTFTQEELFGPVIATQTKDNDYDTTDSEDIPLADLGRKKKQPVKRKLIQSYSESDHDDSADDENYDPNKDAINSTDSEFNVKKLKTKEKRRVLMNKQRETAWKKKTKKLKIRKKNNKRRISQSVLAKKLRDKIILLQNRRKHYDTIDIISNDSDAKRDTDPTWEVARESLPSTPNDESDHGNMPVETTPHKRASYRSPPKKHSSRKKTRNPEKWKRNVRKLLKSEGKEYVSATGRVVAPKKVHSHSCLKCRFKCSEKFTEE</sequence>
<feature type="compositionally biased region" description="Acidic residues" evidence="1">
    <location>
        <begin position="40"/>
        <end position="49"/>
    </location>
</feature>
<feature type="compositionally biased region" description="Basic residues" evidence="1">
    <location>
        <begin position="208"/>
        <end position="226"/>
    </location>
</feature>
<reference evidence="2" key="1">
    <citation type="journal article" date="2019" name="bioRxiv">
        <title>The Genome of the Zebra Mussel, Dreissena polymorpha: A Resource for Invasive Species Research.</title>
        <authorList>
            <person name="McCartney M.A."/>
            <person name="Auch B."/>
            <person name="Kono T."/>
            <person name="Mallez S."/>
            <person name="Zhang Y."/>
            <person name="Obille A."/>
            <person name="Becker A."/>
            <person name="Abrahante J.E."/>
            <person name="Garbe J."/>
            <person name="Badalamenti J.P."/>
            <person name="Herman A."/>
            <person name="Mangelson H."/>
            <person name="Liachko I."/>
            <person name="Sullivan S."/>
            <person name="Sone E.D."/>
            <person name="Koren S."/>
            <person name="Silverstein K.A.T."/>
            <person name="Beckman K.B."/>
            <person name="Gohl D.M."/>
        </authorList>
    </citation>
    <scope>NUCLEOTIDE SEQUENCE</scope>
    <source>
        <strain evidence="2">Duluth1</strain>
        <tissue evidence="2">Whole animal</tissue>
    </source>
</reference>